<keyword evidence="1" id="KW-0433">Leucine-rich repeat</keyword>
<sequence length="832" mass="93764">MAQGLLHSFSGRQMEDIGNDCFNVLYQNSLFQDAIKDDDGIIMECKMHDLVHDLAKEVSKCESLMQGFNNEMEDHETPEIRHVSRVPTSTLERMSELSIAGLRSVFLNDQIPNNISPKLRALRVLDFEGADIQELPNSIGKLKHLRYLDVSYTKIKALPKTMGKLYNLQTLRLQSTKYLKKIPQEMQNLINLRHLYFDQEVEFPAGILGRLTNLQTLPYFTVGKEMGPGIGELSGLKQLKGQLIMCNLEHVNSGEEAKMALFMQKRNLCKLKFEWIGSGPTNYNSEKVLDGLQPHPNLQSLWIERFMGAKLPSWMMSLKNLTDIRLVWCCNCERVPTLGHLPNLRHLEINGMSNLKCLGAEFYGYNDDAGGTSTQTIEMSIFPALKTLYIRKCHQLIEWMEAPMMSNGRKILVFPVLEELSLGDCPALRNAPSHFPCLKELEIYGMGNKMPIENIVSTQLTTLTVVGIYRMKGLTCVPEGMFKNKNLTSLKISQCDDLTCIAPNVFGCCTSLRSLIITDCKKVRDLAYGQDTIPLLEELYVQRCPSGELIQITPGMESLQQVTINDCGGLSSLPNGLQFCSSLEELCVSRCPLLTSISITQGMPSLRELVIDDCGGLSSLPNELQFCTSLEELCVSRCPLLTSIPITQGMPSLRELVIEYCGGLSSLPSGLNCCTYLQELTIWNCPLLTSILILQDMPWLRSLTIGGFWVELNSFPDFQLPPNSKLKQLGLSGWPKLKCMPQIQYLACLTELEIENFGGLESLPEWLGNLESLEQLRIYRCKNLKYLPTLEVMQRLTNLKELYIARCPLLEERCISNGPEWHKISHIDVLST</sequence>
<dbReference type="SUPFAM" id="SSF52058">
    <property type="entry name" value="L domain-like"/>
    <property type="match status" value="2"/>
</dbReference>
<dbReference type="Pfam" id="PF25019">
    <property type="entry name" value="LRR_R13L1-DRL21"/>
    <property type="match status" value="1"/>
</dbReference>
<dbReference type="PANTHER" id="PTHR36766:SF70">
    <property type="entry name" value="DISEASE RESISTANCE PROTEIN RGA4"/>
    <property type="match status" value="1"/>
</dbReference>
<keyword evidence="8" id="KW-1185">Reference proteome</keyword>
<evidence type="ECO:0000256" key="2">
    <source>
        <dbReference type="ARBA" id="ARBA00022737"/>
    </source>
</evidence>
<dbReference type="EMBL" id="JBEDUW010000004">
    <property type="protein sequence ID" value="KAK9933150.1"/>
    <property type="molecule type" value="Genomic_DNA"/>
</dbReference>
<keyword evidence="3" id="KW-0611">Plant defense</keyword>
<name>A0AAW1XBM7_RUBAR</name>
<evidence type="ECO:0000259" key="5">
    <source>
        <dbReference type="Pfam" id="PF23598"/>
    </source>
</evidence>
<proteinExistence type="predicted"/>
<protein>
    <submittedName>
        <fullName evidence="7">Uncharacterized protein</fullName>
    </submittedName>
</protein>
<gene>
    <name evidence="7" type="ORF">M0R45_020356</name>
</gene>
<evidence type="ECO:0000256" key="3">
    <source>
        <dbReference type="ARBA" id="ARBA00022821"/>
    </source>
</evidence>
<feature type="domain" description="R13L1/DRL21-like LRR repeat region" evidence="6">
    <location>
        <begin position="747"/>
        <end position="806"/>
    </location>
</feature>
<accession>A0AAW1XBM7</accession>
<evidence type="ECO:0000313" key="8">
    <source>
        <dbReference type="Proteomes" id="UP001457282"/>
    </source>
</evidence>
<dbReference type="GO" id="GO:0006952">
    <property type="term" value="P:defense response"/>
    <property type="evidence" value="ECO:0007669"/>
    <property type="project" value="UniProtKB-KW"/>
</dbReference>
<evidence type="ECO:0000259" key="6">
    <source>
        <dbReference type="Pfam" id="PF25019"/>
    </source>
</evidence>
<reference evidence="7 8" key="1">
    <citation type="journal article" date="2023" name="G3 (Bethesda)">
        <title>A chromosome-length genome assembly and annotation of blackberry (Rubus argutus, cv. 'Hillquist').</title>
        <authorList>
            <person name="Bruna T."/>
            <person name="Aryal R."/>
            <person name="Dudchenko O."/>
            <person name="Sargent D.J."/>
            <person name="Mead D."/>
            <person name="Buti M."/>
            <person name="Cavallini A."/>
            <person name="Hytonen T."/>
            <person name="Andres J."/>
            <person name="Pham M."/>
            <person name="Weisz D."/>
            <person name="Mascagni F."/>
            <person name="Usai G."/>
            <person name="Natali L."/>
            <person name="Bassil N."/>
            <person name="Fernandez G.E."/>
            <person name="Lomsadze A."/>
            <person name="Armour M."/>
            <person name="Olukolu B."/>
            <person name="Poorten T."/>
            <person name="Britton C."/>
            <person name="Davik J."/>
            <person name="Ashrafi H."/>
            <person name="Aiden E.L."/>
            <person name="Borodovsky M."/>
            <person name="Worthington M."/>
        </authorList>
    </citation>
    <scope>NUCLEOTIDE SEQUENCE [LARGE SCALE GENOMIC DNA]</scope>
    <source>
        <strain evidence="7">PI 553951</strain>
    </source>
</reference>
<organism evidence="7 8">
    <name type="scientific">Rubus argutus</name>
    <name type="common">Southern blackberry</name>
    <dbReference type="NCBI Taxonomy" id="59490"/>
    <lineage>
        <taxon>Eukaryota</taxon>
        <taxon>Viridiplantae</taxon>
        <taxon>Streptophyta</taxon>
        <taxon>Embryophyta</taxon>
        <taxon>Tracheophyta</taxon>
        <taxon>Spermatophyta</taxon>
        <taxon>Magnoliopsida</taxon>
        <taxon>eudicotyledons</taxon>
        <taxon>Gunneridae</taxon>
        <taxon>Pentapetalae</taxon>
        <taxon>rosids</taxon>
        <taxon>fabids</taxon>
        <taxon>Rosales</taxon>
        <taxon>Rosaceae</taxon>
        <taxon>Rosoideae</taxon>
        <taxon>Rosoideae incertae sedis</taxon>
        <taxon>Rubus</taxon>
    </lineage>
</organism>
<dbReference type="Pfam" id="PF23598">
    <property type="entry name" value="LRR_14"/>
    <property type="match status" value="1"/>
</dbReference>
<dbReference type="InterPro" id="IPR056789">
    <property type="entry name" value="LRR_R13L1-DRL21"/>
</dbReference>
<dbReference type="InterPro" id="IPR026906">
    <property type="entry name" value="LRR_5"/>
</dbReference>
<dbReference type="InterPro" id="IPR055414">
    <property type="entry name" value="LRR_R13L4/SHOC2-like"/>
</dbReference>
<keyword evidence="2" id="KW-0677">Repeat</keyword>
<dbReference type="SMART" id="SM00367">
    <property type="entry name" value="LRR_CC"/>
    <property type="match status" value="5"/>
</dbReference>
<dbReference type="Pfam" id="PF23559">
    <property type="entry name" value="WHD_DRP"/>
    <property type="match status" value="1"/>
</dbReference>
<evidence type="ECO:0000259" key="4">
    <source>
        <dbReference type="Pfam" id="PF23559"/>
    </source>
</evidence>
<feature type="domain" description="Disease resistance R13L4/SHOC-2-like LRR" evidence="5">
    <location>
        <begin position="102"/>
        <end position="393"/>
    </location>
</feature>
<dbReference type="InterPro" id="IPR032675">
    <property type="entry name" value="LRR_dom_sf"/>
</dbReference>
<comment type="caution">
    <text evidence="7">The sequence shown here is derived from an EMBL/GenBank/DDBJ whole genome shotgun (WGS) entry which is preliminary data.</text>
</comment>
<evidence type="ECO:0000313" key="7">
    <source>
        <dbReference type="EMBL" id="KAK9933150.1"/>
    </source>
</evidence>
<dbReference type="AlphaFoldDB" id="A0AAW1XBM7"/>
<dbReference type="Proteomes" id="UP001457282">
    <property type="component" value="Unassembled WGS sequence"/>
</dbReference>
<dbReference type="InterPro" id="IPR058922">
    <property type="entry name" value="WHD_DRP"/>
</dbReference>
<dbReference type="Gene3D" id="3.80.10.10">
    <property type="entry name" value="Ribonuclease Inhibitor"/>
    <property type="match status" value="5"/>
</dbReference>
<feature type="domain" description="Disease resistance protein winged helix" evidence="4">
    <location>
        <begin position="1"/>
        <end position="55"/>
    </location>
</feature>
<evidence type="ECO:0000256" key="1">
    <source>
        <dbReference type="ARBA" id="ARBA00022614"/>
    </source>
</evidence>
<dbReference type="PANTHER" id="PTHR36766">
    <property type="entry name" value="PLANT BROAD-SPECTRUM MILDEW RESISTANCE PROTEIN RPW8"/>
    <property type="match status" value="1"/>
</dbReference>
<dbReference type="Pfam" id="PF13306">
    <property type="entry name" value="LRR_5"/>
    <property type="match status" value="2"/>
</dbReference>
<dbReference type="InterPro" id="IPR006553">
    <property type="entry name" value="Leu-rich_rpt_Cys-con_subtyp"/>
</dbReference>